<comment type="caution">
    <text evidence="7">The sequence shown here is derived from an EMBL/GenBank/DDBJ whole genome shotgun (WGS) entry which is preliminary data.</text>
</comment>
<dbReference type="InterPro" id="IPR017455">
    <property type="entry name" value="Znf_FYVE-rel"/>
</dbReference>
<dbReference type="OMA" id="VCAFPSC"/>
<dbReference type="GO" id="GO:0008270">
    <property type="term" value="F:zinc ion binding"/>
    <property type="evidence" value="ECO:0007669"/>
    <property type="project" value="UniProtKB-KW"/>
</dbReference>
<sequence length="233" mass="24883">MAAATNASSEANLDTSLHFVTGGQKRATYRPAALRTNSSSRLAQHATLVGSPSTRGPDDRRSEGSRSEASLSSQRRNQPVGRDRSGTVTSIASTATFAAGQGISRDHWQPDASASACTACAKTFTLFDRKHHCRCCGKIFCSAHSSYTVMLSPDATFVKPGGAPQDGQMGRACAHCRREFELFLSPPTVRRPIASSAGEGSRGIAMNVKKEEDEDGRGLPAQSVPTDWTWSTF</sequence>
<evidence type="ECO:0000256" key="3">
    <source>
        <dbReference type="ARBA" id="ARBA00022833"/>
    </source>
</evidence>
<keyword evidence="2 4" id="KW-0863">Zinc-finger</keyword>
<dbReference type="RefSeq" id="XP_040722553.1">
    <property type="nucleotide sequence ID" value="XM_040870107.1"/>
</dbReference>
<keyword evidence="3" id="KW-0862">Zinc</keyword>
<feature type="compositionally biased region" description="Low complexity" evidence="5">
    <location>
        <begin position="67"/>
        <end position="76"/>
    </location>
</feature>
<feature type="domain" description="FYVE-type" evidence="6">
    <location>
        <begin position="111"/>
        <end position="181"/>
    </location>
</feature>
<keyword evidence="8" id="KW-1185">Reference proteome</keyword>
<dbReference type="InterPro" id="IPR011011">
    <property type="entry name" value="Znf_FYVE_PHD"/>
</dbReference>
<dbReference type="PROSITE" id="PS50178">
    <property type="entry name" value="ZF_FYVE"/>
    <property type="match status" value="1"/>
</dbReference>
<proteinExistence type="predicted"/>
<dbReference type="PANTHER" id="PTHR23164">
    <property type="entry name" value="EARLY ENDOSOME ANTIGEN 1"/>
    <property type="match status" value="1"/>
</dbReference>
<evidence type="ECO:0000313" key="7">
    <source>
        <dbReference type="EMBL" id="ORY76100.1"/>
    </source>
</evidence>
<dbReference type="Pfam" id="PF01363">
    <property type="entry name" value="FYVE"/>
    <property type="match status" value="1"/>
</dbReference>
<feature type="compositionally biased region" description="Basic and acidic residues" evidence="5">
    <location>
        <begin position="56"/>
        <end position="66"/>
    </location>
</feature>
<evidence type="ECO:0000256" key="5">
    <source>
        <dbReference type="SAM" id="MobiDB-lite"/>
    </source>
</evidence>
<organism evidence="7 8">
    <name type="scientific">Protomyces lactucae-debilis</name>
    <dbReference type="NCBI Taxonomy" id="2754530"/>
    <lineage>
        <taxon>Eukaryota</taxon>
        <taxon>Fungi</taxon>
        <taxon>Dikarya</taxon>
        <taxon>Ascomycota</taxon>
        <taxon>Taphrinomycotina</taxon>
        <taxon>Taphrinomycetes</taxon>
        <taxon>Taphrinales</taxon>
        <taxon>Protomycetaceae</taxon>
        <taxon>Protomyces</taxon>
    </lineage>
</organism>
<dbReference type="SMART" id="SM00064">
    <property type="entry name" value="FYVE"/>
    <property type="match status" value="1"/>
</dbReference>
<evidence type="ECO:0000313" key="8">
    <source>
        <dbReference type="Proteomes" id="UP000193685"/>
    </source>
</evidence>
<evidence type="ECO:0000256" key="2">
    <source>
        <dbReference type="ARBA" id="ARBA00022771"/>
    </source>
</evidence>
<dbReference type="InterPro" id="IPR000306">
    <property type="entry name" value="Znf_FYVE"/>
</dbReference>
<dbReference type="Gene3D" id="3.30.40.10">
    <property type="entry name" value="Zinc/RING finger domain, C3HC4 (zinc finger)"/>
    <property type="match status" value="1"/>
</dbReference>
<evidence type="ECO:0000259" key="6">
    <source>
        <dbReference type="PROSITE" id="PS50178"/>
    </source>
</evidence>
<dbReference type="Proteomes" id="UP000193685">
    <property type="component" value="Unassembled WGS sequence"/>
</dbReference>
<dbReference type="AlphaFoldDB" id="A0A1Y2EX11"/>
<reference evidence="7 8" key="1">
    <citation type="submission" date="2016-07" db="EMBL/GenBank/DDBJ databases">
        <title>Pervasive Adenine N6-methylation of Active Genes in Fungi.</title>
        <authorList>
            <consortium name="DOE Joint Genome Institute"/>
            <person name="Mondo S.J."/>
            <person name="Dannebaum R.O."/>
            <person name="Kuo R.C."/>
            <person name="Labutti K."/>
            <person name="Haridas S."/>
            <person name="Kuo A."/>
            <person name="Salamov A."/>
            <person name="Ahrendt S.R."/>
            <person name="Lipzen A."/>
            <person name="Sullivan W."/>
            <person name="Andreopoulos W.B."/>
            <person name="Clum A."/>
            <person name="Lindquist E."/>
            <person name="Daum C."/>
            <person name="Ramamoorthy G.K."/>
            <person name="Gryganskyi A."/>
            <person name="Culley D."/>
            <person name="Magnuson J.K."/>
            <person name="James T.Y."/>
            <person name="O'Malley M.A."/>
            <person name="Stajich J.E."/>
            <person name="Spatafora J.W."/>
            <person name="Visel A."/>
            <person name="Grigoriev I.V."/>
        </authorList>
    </citation>
    <scope>NUCLEOTIDE SEQUENCE [LARGE SCALE GENOMIC DNA]</scope>
    <source>
        <strain evidence="7 8">12-1054</strain>
    </source>
</reference>
<dbReference type="STRING" id="56484.A0A1Y2EX11"/>
<dbReference type="GeneID" id="63786706"/>
<feature type="compositionally biased region" description="Polar residues" evidence="5">
    <location>
        <begin position="1"/>
        <end position="15"/>
    </location>
</feature>
<accession>A0A1Y2EX11</accession>
<evidence type="ECO:0000256" key="4">
    <source>
        <dbReference type="PROSITE-ProRule" id="PRU00091"/>
    </source>
</evidence>
<feature type="region of interest" description="Disordered" evidence="5">
    <location>
        <begin position="1"/>
        <end position="88"/>
    </location>
</feature>
<dbReference type="OrthoDB" id="10018316at2759"/>
<dbReference type="InterPro" id="IPR013083">
    <property type="entry name" value="Znf_RING/FYVE/PHD"/>
</dbReference>
<dbReference type="SUPFAM" id="SSF57903">
    <property type="entry name" value="FYVE/PHD zinc finger"/>
    <property type="match status" value="1"/>
</dbReference>
<gene>
    <name evidence="7" type="ORF">BCR37DRAFT_383779</name>
</gene>
<dbReference type="EMBL" id="MCFI01000024">
    <property type="protein sequence ID" value="ORY76100.1"/>
    <property type="molecule type" value="Genomic_DNA"/>
</dbReference>
<protein>
    <recommendedName>
        <fullName evidence="6">FYVE-type domain-containing protein</fullName>
    </recommendedName>
</protein>
<evidence type="ECO:0000256" key="1">
    <source>
        <dbReference type="ARBA" id="ARBA00022723"/>
    </source>
</evidence>
<name>A0A1Y2EX11_PROLT</name>
<dbReference type="PANTHER" id="PTHR23164:SF30">
    <property type="entry name" value="EARLY ENDOSOME ANTIGEN 1"/>
    <property type="match status" value="1"/>
</dbReference>
<keyword evidence="1" id="KW-0479">Metal-binding</keyword>